<proteinExistence type="predicted"/>
<feature type="region of interest" description="Disordered" evidence="1">
    <location>
        <begin position="1"/>
        <end position="73"/>
    </location>
</feature>
<keyword evidence="3" id="KW-1185">Reference proteome</keyword>
<dbReference type="AlphaFoldDB" id="A0A4Z1NZL1"/>
<dbReference type="EMBL" id="SNSC02000013">
    <property type="protein sequence ID" value="TID19068.1"/>
    <property type="molecule type" value="Genomic_DNA"/>
</dbReference>
<comment type="caution">
    <text evidence="2">The sequence shown here is derived from an EMBL/GenBank/DDBJ whole genome shotgun (WGS) entry which is preliminary data.</text>
</comment>
<sequence>MSSAGNTGSGSGAGGDKKGKGKSLHPVHKALSWRPNPGAESSKQTDTTVDTTTTPTTAPVVLPPRAPAPEIDFPQGCIKFPLTTQPAAHGRNQARRALHLAAKDRPDAWIVDLVKPIIRDANNRRGVFSKSAQEEG</sequence>
<reference evidence="2 3" key="1">
    <citation type="submission" date="2019-04" db="EMBL/GenBank/DDBJ databases">
        <title>High contiguity whole genome sequence and gene annotation resource for two Venturia nashicola isolates.</title>
        <authorList>
            <person name="Prokchorchik M."/>
            <person name="Won K."/>
            <person name="Lee Y."/>
            <person name="Choi E.D."/>
            <person name="Segonzac C."/>
            <person name="Sohn K.H."/>
        </authorList>
    </citation>
    <scope>NUCLEOTIDE SEQUENCE [LARGE SCALE GENOMIC DNA]</scope>
    <source>
        <strain evidence="2 3">PRI2</strain>
    </source>
</reference>
<name>A0A4Z1NZL1_9PEZI</name>
<evidence type="ECO:0000313" key="2">
    <source>
        <dbReference type="EMBL" id="TID19068.1"/>
    </source>
</evidence>
<feature type="compositionally biased region" description="Low complexity" evidence="1">
    <location>
        <begin position="45"/>
        <end position="60"/>
    </location>
</feature>
<accession>A0A4Z1NZL1</accession>
<dbReference type="Proteomes" id="UP000298493">
    <property type="component" value="Unassembled WGS sequence"/>
</dbReference>
<evidence type="ECO:0000256" key="1">
    <source>
        <dbReference type="SAM" id="MobiDB-lite"/>
    </source>
</evidence>
<feature type="compositionally biased region" description="Basic residues" evidence="1">
    <location>
        <begin position="19"/>
        <end position="28"/>
    </location>
</feature>
<gene>
    <name evidence="2" type="ORF">E6O75_ATG06189</name>
</gene>
<organism evidence="2 3">
    <name type="scientific">Venturia nashicola</name>
    <dbReference type="NCBI Taxonomy" id="86259"/>
    <lineage>
        <taxon>Eukaryota</taxon>
        <taxon>Fungi</taxon>
        <taxon>Dikarya</taxon>
        <taxon>Ascomycota</taxon>
        <taxon>Pezizomycotina</taxon>
        <taxon>Dothideomycetes</taxon>
        <taxon>Pleosporomycetidae</taxon>
        <taxon>Venturiales</taxon>
        <taxon>Venturiaceae</taxon>
        <taxon>Venturia</taxon>
    </lineage>
</organism>
<evidence type="ECO:0000313" key="3">
    <source>
        <dbReference type="Proteomes" id="UP000298493"/>
    </source>
</evidence>
<protein>
    <submittedName>
        <fullName evidence="2">Uncharacterized protein</fullName>
    </submittedName>
</protein>